<keyword evidence="4" id="KW-0698">rRNA processing</keyword>
<dbReference type="EC" id="3.1.26.-" evidence="4"/>
<comment type="subcellular location">
    <subcellularLocation>
        <location evidence="4">Cytoplasm</location>
    </subcellularLocation>
</comment>
<name>A0A521E8W7_9BACL</name>
<dbReference type="PANTHER" id="PTHR34276">
    <property type="entry name" value="MINI-RIBONUCLEASE 3"/>
    <property type="match status" value="1"/>
</dbReference>
<protein>
    <recommendedName>
        <fullName evidence="4">Mini-ribonuclease 3</fullName>
        <shortName evidence="4">Mini-3</shortName>
        <shortName evidence="4">Mini-RNase 3</shortName>
        <ecNumber evidence="4">3.1.26.-</ecNumber>
    </recommendedName>
    <alternativeName>
        <fullName evidence="4">Mini-RNase III</fullName>
        <shortName evidence="4">Mini-III</shortName>
    </alternativeName>
</protein>
<dbReference type="OrthoDB" id="46571at2"/>
<proteinExistence type="inferred from homology"/>
<comment type="function">
    <text evidence="4">Involved in correct processing of both the 5' and 3' ends of 23S rRNA precursor. Processes 30S rRNA precursor transcript even in absence of ribonuclease 3 (Rnc); Rnc processes 30S rRNA into smaller rRNA precursors.</text>
</comment>
<dbReference type="HAMAP" id="MF_01468">
    <property type="entry name" value="RNase_Mini_III"/>
    <property type="match status" value="1"/>
</dbReference>
<dbReference type="PIRSF" id="PIRSF005520">
    <property type="entry name" value="UCP005520"/>
    <property type="match status" value="1"/>
</dbReference>
<keyword evidence="1 4" id="KW-0540">Nuclease</keyword>
<evidence type="ECO:0000313" key="6">
    <source>
        <dbReference type="EMBL" id="SMO79891.1"/>
    </source>
</evidence>
<evidence type="ECO:0000256" key="1">
    <source>
        <dbReference type="ARBA" id="ARBA00022722"/>
    </source>
</evidence>
<dbReference type="PANTHER" id="PTHR34276:SF1">
    <property type="entry name" value="MINI-RIBONUCLEASE 3"/>
    <property type="match status" value="1"/>
</dbReference>
<dbReference type="GO" id="GO:0004525">
    <property type="term" value="F:ribonuclease III activity"/>
    <property type="evidence" value="ECO:0007669"/>
    <property type="project" value="InterPro"/>
</dbReference>
<gene>
    <name evidence="4" type="primary">mrnC</name>
    <name evidence="6" type="ORF">SAMN06264849_10873</name>
</gene>
<keyword evidence="4" id="KW-0460">Magnesium</keyword>
<reference evidence="6 7" key="1">
    <citation type="submission" date="2017-05" db="EMBL/GenBank/DDBJ databases">
        <authorList>
            <person name="Varghese N."/>
            <person name="Submissions S."/>
        </authorList>
    </citation>
    <scope>NUCLEOTIDE SEQUENCE [LARGE SCALE GENOMIC DNA]</scope>
    <source>
        <strain evidence="6 7">DSM 45474</strain>
    </source>
</reference>
<dbReference type="GO" id="GO:0019843">
    <property type="term" value="F:rRNA binding"/>
    <property type="evidence" value="ECO:0007669"/>
    <property type="project" value="UniProtKB-UniRule"/>
</dbReference>
<feature type="domain" description="RNase III" evidence="5">
    <location>
        <begin position="25"/>
        <end position="121"/>
    </location>
</feature>
<keyword evidence="2 4" id="KW-0255">Endonuclease</keyword>
<evidence type="ECO:0000256" key="4">
    <source>
        <dbReference type="HAMAP-Rule" id="MF_01468"/>
    </source>
</evidence>
<comment type="similarity">
    <text evidence="4">Belongs to the MrnC RNase family.</text>
</comment>
<dbReference type="GO" id="GO:0006364">
    <property type="term" value="P:rRNA processing"/>
    <property type="evidence" value="ECO:0007669"/>
    <property type="project" value="UniProtKB-UniRule"/>
</dbReference>
<feature type="active site" evidence="4">
    <location>
        <position position="30"/>
    </location>
</feature>
<evidence type="ECO:0000313" key="7">
    <source>
        <dbReference type="Proteomes" id="UP000315636"/>
    </source>
</evidence>
<keyword evidence="4" id="KW-0963">Cytoplasm</keyword>
<dbReference type="Gene3D" id="1.10.1520.10">
    <property type="entry name" value="Ribonuclease III domain"/>
    <property type="match status" value="1"/>
</dbReference>
<dbReference type="Proteomes" id="UP000315636">
    <property type="component" value="Unassembled WGS sequence"/>
</dbReference>
<dbReference type="InterPro" id="IPR000999">
    <property type="entry name" value="RNase_III_dom"/>
</dbReference>
<comment type="subunit">
    <text evidence="4">Homodimer.</text>
</comment>
<keyword evidence="7" id="KW-1185">Reference proteome</keyword>
<evidence type="ECO:0000256" key="3">
    <source>
        <dbReference type="ARBA" id="ARBA00022801"/>
    </source>
</evidence>
<keyword evidence="4" id="KW-0690">Ribosome biogenesis</keyword>
<dbReference type="InterPro" id="IPR008226">
    <property type="entry name" value="Mini3_fam"/>
</dbReference>
<dbReference type="AlphaFoldDB" id="A0A521E8W7"/>
<dbReference type="EMBL" id="FXTI01000008">
    <property type="protein sequence ID" value="SMO79891.1"/>
    <property type="molecule type" value="Genomic_DNA"/>
</dbReference>
<dbReference type="Pfam" id="PF00636">
    <property type="entry name" value="Ribonuclease_3"/>
    <property type="match status" value="1"/>
</dbReference>
<dbReference type="RefSeq" id="WP_142506042.1">
    <property type="nucleotide sequence ID" value="NZ_FXTI01000008.1"/>
</dbReference>
<dbReference type="InterPro" id="IPR036389">
    <property type="entry name" value="RNase_III_sf"/>
</dbReference>
<evidence type="ECO:0000256" key="2">
    <source>
        <dbReference type="ARBA" id="ARBA00022759"/>
    </source>
</evidence>
<dbReference type="GO" id="GO:0005737">
    <property type="term" value="C:cytoplasm"/>
    <property type="evidence" value="ECO:0007669"/>
    <property type="project" value="UniProtKB-SubCell"/>
</dbReference>
<keyword evidence="3 4" id="KW-0378">Hydrolase</keyword>
<dbReference type="SUPFAM" id="SSF69065">
    <property type="entry name" value="RNase III domain-like"/>
    <property type="match status" value="1"/>
</dbReference>
<keyword evidence="4" id="KW-0699">rRNA-binding</keyword>
<comment type="cofactor">
    <cofactor evidence="4">
        <name>Mg(2+)</name>
        <dbReference type="ChEBI" id="CHEBI:18420"/>
    </cofactor>
</comment>
<sequence>MKEIFGQIGRDRLKKRPGEFNPLLLAYLGDAVYEMFIRYHLLAKGQNRPNDIHSEAVQFVSATAQAEALRQVQAKLTEEEKDVIRRGRNAKSGSVPKNAKIVDYRYSTGLEALIGHWYLKGDTDRLTEVMKQIIEKLEGDRENGK</sequence>
<organism evidence="6 7">
    <name type="scientific">Melghirimyces algeriensis</name>
    <dbReference type="NCBI Taxonomy" id="910412"/>
    <lineage>
        <taxon>Bacteria</taxon>
        <taxon>Bacillati</taxon>
        <taxon>Bacillota</taxon>
        <taxon>Bacilli</taxon>
        <taxon>Bacillales</taxon>
        <taxon>Thermoactinomycetaceae</taxon>
        <taxon>Melghirimyces</taxon>
    </lineage>
</organism>
<keyword evidence="4" id="KW-0694">RNA-binding</keyword>
<evidence type="ECO:0000259" key="5">
    <source>
        <dbReference type="Pfam" id="PF00636"/>
    </source>
</evidence>
<accession>A0A521E8W7</accession>